<keyword evidence="1" id="KW-1133">Transmembrane helix</keyword>
<reference evidence="2 4" key="1">
    <citation type="journal article" date="2015" name="Int. J. Syst. Evol. Microbiol.">
        <title>Bacillus glycinifermentans sp. nov., isolated from fermented soybean paste.</title>
        <authorList>
            <person name="Kim S.J."/>
            <person name="Dunlap C.A."/>
            <person name="Kwon S.W."/>
            <person name="Rooney A.P."/>
        </authorList>
    </citation>
    <scope>NUCLEOTIDE SEQUENCE [LARGE SCALE GENOMIC DNA]</scope>
    <source>
        <strain evidence="2 4">GO-13</strain>
    </source>
</reference>
<sequence length="82" mass="9594">MKRLNVEKLINFVTQIMFCLLVLLAYMYCFLYYSIFFYVSILERDYVFAAVVAILFVALTGFLGFALPISLKVLRKKLKGDY</sequence>
<evidence type="ECO:0000313" key="3">
    <source>
        <dbReference type="EMBL" id="MEC0484558.1"/>
    </source>
</evidence>
<accession>A0A0J6ESA2</accession>
<feature type="transmembrane region" description="Helical" evidence="1">
    <location>
        <begin position="47"/>
        <end position="69"/>
    </location>
</feature>
<dbReference type="Proteomes" id="UP000036168">
    <property type="component" value="Unassembled WGS sequence"/>
</dbReference>
<gene>
    <name evidence="2" type="ORF">AB447_200185</name>
    <name evidence="3" type="ORF">P8828_06795</name>
</gene>
<dbReference type="AlphaFoldDB" id="A0A0J6EA01"/>
<dbReference type="RefSeq" id="WP_048355817.1">
    <property type="nucleotide sequence ID" value="NZ_CP023481.1"/>
</dbReference>
<dbReference type="Proteomes" id="UP001341297">
    <property type="component" value="Unassembled WGS sequence"/>
</dbReference>
<comment type="caution">
    <text evidence="2">The sequence shown here is derived from an EMBL/GenBank/DDBJ whole genome shotgun (WGS) entry which is preliminary data.</text>
</comment>
<reference evidence="2" key="2">
    <citation type="submission" date="2015-10" db="EMBL/GenBank/DDBJ databases">
        <authorList>
            <person name="Gilbert D.G."/>
        </authorList>
    </citation>
    <scope>NUCLEOTIDE SEQUENCE</scope>
    <source>
        <strain evidence="2">GO-13</strain>
    </source>
</reference>
<reference evidence="3 5" key="3">
    <citation type="submission" date="2023-03" db="EMBL/GenBank/DDBJ databases">
        <title>Agriculturally important microbes genome sequencing.</title>
        <authorList>
            <person name="Dunlap C."/>
        </authorList>
    </citation>
    <scope>NUCLEOTIDE SEQUENCE [LARGE SCALE GENOMIC DNA]</scope>
    <source>
        <strain evidence="3 5">CBP-3203</strain>
    </source>
</reference>
<dbReference type="PATRIC" id="fig|1664069.3.peg.2357"/>
<keyword evidence="1" id="KW-0812">Transmembrane</keyword>
<evidence type="ECO:0000313" key="4">
    <source>
        <dbReference type="Proteomes" id="UP000036168"/>
    </source>
</evidence>
<evidence type="ECO:0000256" key="1">
    <source>
        <dbReference type="SAM" id="Phobius"/>
    </source>
</evidence>
<keyword evidence="5" id="KW-1185">Reference proteome</keyword>
<organism evidence="2 4">
    <name type="scientific">Bacillus glycinifermentans</name>
    <dbReference type="NCBI Taxonomy" id="1664069"/>
    <lineage>
        <taxon>Bacteria</taxon>
        <taxon>Bacillati</taxon>
        <taxon>Bacillota</taxon>
        <taxon>Bacilli</taxon>
        <taxon>Bacillales</taxon>
        <taxon>Bacillaceae</taxon>
        <taxon>Bacillus</taxon>
    </lineage>
</organism>
<keyword evidence="1" id="KW-0472">Membrane</keyword>
<dbReference type="EMBL" id="LECW02000001">
    <property type="protein sequence ID" value="KRT95573.1"/>
    <property type="molecule type" value="Genomic_DNA"/>
</dbReference>
<proteinExistence type="predicted"/>
<protein>
    <submittedName>
        <fullName evidence="2">Uncharacterized protein</fullName>
    </submittedName>
</protein>
<feature type="transmembrane region" description="Helical" evidence="1">
    <location>
        <begin position="12"/>
        <end position="35"/>
    </location>
</feature>
<evidence type="ECO:0000313" key="5">
    <source>
        <dbReference type="Proteomes" id="UP001341297"/>
    </source>
</evidence>
<dbReference type="EMBL" id="JARRTL010000007">
    <property type="protein sequence ID" value="MEC0484558.1"/>
    <property type="molecule type" value="Genomic_DNA"/>
</dbReference>
<accession>A0A0J6EA01</accession>
<name>A0A0J6EA01_9BACI</name>
<evidence type="ECO:0000313" key="2">
    <source>
        <dbReference type="EMBL" id="KRT95573.1"/>
    </source>
</evidence>